<feature type="domain" description="Helix-hairpin-helix DNA-binding motif class 1" evidence="3">
    <location>
        <begin position="304"/>
        <end position="323"/>
    </location>
</feature>
<gene>
    <name evidence="4" type="ORF">BJ980_003572</name>
</gene>
<dbReference type="RefSeq" id="WP_218855570.1">
    <property type="nucleotide sequence ID" value="NZ_JACCAA010000001.1"/>
</dbReference>
<keyword evidence="2" id="KW-0472">Membrane</keyword>
<feature type="region of interest" description="Disordered" evidence="1">
    <location>
        <begin position="85"/>
        <end position="131"/>
    </location>
</feature>
<dbReference type="GO" id="GO:0015628">
    <property type="term" value="P:protein secretion by the type II secretion system"/>
    <property type="evidence" value="ECO:0007669"/>
    <property type="project" value="TreeGrafter"/>
</dbReference>
<dbReference type="GO" id="GO:0003677">
    <property type="term" value="F:DNA binding"/>
    <property type="evidence" value="ECO:0007669"/>
    <property type="project" value="InterPro"/>
</dbReference>
<feature type="transmembrane region" description="Helical" evidence="2">
    <location>
        <begin position="153"/>
        <end position="172"/>
    </location>
</feature>
<dbReference type="InterPro" id="IPR019554">
    <property type="entry name" value="Soluble_ligand-bd"/>
</dbReference>
<proteinExistence type="predicted"/>
<dbReference type="InterPro" id="IPR051675">
    <property type="entry name" value="Endo/Exo/Phosphatase_dom_1"/>
</dbReference>
<comment type="caution">
    <text evidence="4">The sequence shown here is derived from an EMBL/GenBank/DDBJ whole genome shotgun (WGS) entry which is preliminary data.</text>
</comment>
<evidence type="ECO:0000256" key="2">
    <source>
        <dbReference type="SAM" id="Phobius"/>
    </source>
</evidence>
<evidence type="ECO:0000313" key="4">
    <source>
        <dbReference type="EMBL" id="NYG60649.1"/>
    </source>
</evidence>
<sequence length="356" mass="36450">MRSRGQSPAHAEAVSRRLALLSAELQGYRGAQANETPTRTPGSVDPEISEEDVDDDGAWAMGELVPFPQEEAHTRIRRTAEQLPAETPAAVEHRFELPRATPPEESTGESTGNTTGLAPPPPIPPAGRHAARRGGWLDASAFRGRVSLNSSHVAVLAVIAAVAMAVTTWWVLRDDPGTPIKTTNDAPALVSGAPGEPAASGVVGPDGAAATPVTELVVDVSGKVRRPGIVILPPGSRVVDAIKAAGGIRKGADLTGLNQARALVDGEQVVVGVPPPPGQAASAAPAPGQPGSGDLVNLNTATASQLEELPGVGPVTAQAIVGWRESNGGFRAVDQLLEVDGIGEKTLAQLAPHVTV</sequence>
<dbReference type="Pfam" id="PF12836">
    <property type="entry name" value="HHH_3"/>
    <property type="match status" value="1"/>
</dbReference>
<feature type="compositionally biased region" description="Acidic residues" evidence="1">
    <location>
        <begin position="47"/>
        <end position="57"/>
    </location>
</feature>
<dbReference type="Gene3D" id="3.10.560.10">
    <property type="entry name" value="Outer membrane lipoprotein wza domain like"/>
    <property type="match status" value="1"/>
</dbReference>
<dbReference type="AlphaFoldDB" id="A0A7Y9S432"/>
<dbReference type="Gene3D" id="1.10.150.320">
    <property type="entry name" value="Photosystem II 12 kDa extrinsic protein"/>
    <property type="match status" value="1"/>
</dbReference>
<evidence type="ECO:0000259" key="3">
    <source>
        <dbReference type="SMART" id="SM00278"/>
    </source>
</evidence>
<evidence type="ECO:0000313" key="5">
    <source>
        <dbReference type="Proteomes" id="UP000540656"/>
    </source>
</evidence>
<organism evidence="4 5">
    <name type="scientific">Nocardioides daedukensis</name>
    <dbReference type="NCBI Taxonomy" id="634462"/>
    <lineage>
        <taxon>Bacteria</taxon>
        <taxon>Bacillati</taxon>
        <taxon>Actinomycetota</taxon>
        <taxon>Actinomycetes</taxon>
        <taxon>Propionibacteriales</taxon>
        <taxon>Nocardioidaceae</taxon>
        <taxon>Nocardioides</taxon>
    </lineage>
</organism>
<keyword evidence="2" id="KW-1133">Transmembrane helix</keyword>
<dbReference type="SUPFAM" id="SSF47781">
    <property type="entry name" value="RuvA domain 2-like"/>
    <property type="match status" value="1"/>
</dbReference>
<dbReference type="PANTHER" id="PTHR21180">
    <property type="entry name" value="ENDONUCLEASE/EXONUCLEASE/PHOSPHATASE FAMILY DOMAIN-CONTAINING PROTEIN 1"/>
    <property type="match status" value="1"/>
</dbReference>
<feature type="region of interest" description="Disordered" evidence="1">
    <location>
        <begin position="26"/>
        <end position="57"/>
    </location>
</feature>
<name>A0A7Y9S432_9ACTN</name>
<feature type="compositionally biased region" description="Low complexity" evidence="1">
    <location>
        <begin position="104"/>
        <end position="116"/>
    </location>
</feature>
<dbReference type="Pfam" id="PF10531">
    <property type="entry name" value="SLBB"/>
    <property type="match status" value="1"/>
</dbReference>
<dbReference type="GO" id="GO:0015627">
    <property type="term" value="C:type II protein secretion system complex"/>
    <property type="evidence" value="ECO:0007669"/>
    <property type="project" value="TreeGrafter"/>
</dbReference>
<dbReference type="PANTHER" id="PTHR21180:SF32">
    <property type="entry name" value="ENDONUCLEASE_EXONUCLEASE_PHOSPHATASE FAMILY DOMAIN-CONTAINING PROTEIN 1"/>
    <property type="match status" value="1"/>
</dbReference>
<dbReference type="Proteomes" id="UP000540656">
    <property type="component" value="Unassembled WGS sequence"/>
</dbReference>
<dbReference type="GO" id="GO:0006281">
    <property type="term" value="P:DNA repair"/>
    <property type="evidence" value="ECO:0007669"/>
    <property type="project" value="InterPro"/>
</dbReference>
<dbReference type="EMBL" id="JACCAA010000001">
    <property type="protein sequence ID" value="NYG60649.1"/>
    <property type="molecule type" value="Genomic_DNA"/>
</dbReference>
<feature type="domain" description="Helix-hairpin-helix DNA-binding motif class 1" evidence="3">
    <location>
        <begin position="334"/>
        <end position="353"/>
    </location>
</feature>
<dbReference type="NCBIfam" id="TIGR00426">
    <property type="entry name" value="competence protein ComEA helix-hairpin-helix repeat region"/>
    <property type="match status" value="1"/>
</dbReference>
<dbReference type="InterPro" id="IPR004509">
    <property type="entry name" value="Competence_ComEA_HhH"/>
</dbReference>
<evidence type="ECO:0000256" key="1">
    <source>
        <dbReference type="SAM" id="MobiDB-lite"/>
    </source>
</evidence>
<dbReference type="InterPro" id="IPR010994">
    <property type="entry name" value="RuvA_2-like"/>
</dbReference>
<accession>A0A7Y9S432</accession>
<keyword evidence="2" id="KW-0812">Transmembrane</keyword>
<dbReference type="InterPro" id="IPR003583">
    <property type="entry name" value="Hlx-hairpin-Hlx_DNA-bd_motif"/>
</dbReference>
<keyword evidence="5" id="KW-1185">Reference proteome</keyword>
<reference evidence="4 5" key="1">
    <citation type="submission" date="2020-07" db="EMBL/GenBank/DDBJ databases">
        <title>Sequencing the genomes of 1000 actinobacteria strains.</title>
        <authorList>
            <person name="Klenk H.-P."/>
        </authorList>
    </citation>
    <scope>NUCLEOTIDE SEQUENCE [LARGE SCALE GENOMIC DNA]</scope>
    <source>
        <strain evidence="4 5">DSM 23819</strain>
    </source>
</reference>
<dbReference type="SMART" id="SM00278">
    <property type="entry name" value="HhH1"/>
    <property type="match status" value="2"/>
</dbReference>
<protein>
    <submittedName>
        <fullName evidence="4">Competence protein ComEA</fullName>
    </submittedName>
</protein>